<evidence type="ECO:0000313" key="2">
    <source>
        <dbReference type="Proteomes" id="UP000663828"/>
    </source>
</evidence>
<organism evidence="1 2">
    <name type="scientific">Adineta ricciae</name>
    <name type="common">Rotifer</name>
    <dbReference type="NCBI Taxonomy" id="249248"/>
    <lineage>
        <taxon>Eukaryota</taxon>
        <taxon>Metazoa</taxon>
        <taxon>Spiralia</taxon>
        <taxon>Gnathifera</taxon>
        <taxon>Rotifera</taxon>
        <taxon>Eurotatoria</taxon>
        <taxon>Bdelloidea</taxon>
        <taxon>Adinetida</taxon>
        <taxon>Adinetidae</taxon>
        <taxon>Adineta</taxon>
    </lineage>
</organism>
<dbReference type="EMBL" id="CAJNOR010011342">
    <property type="protein sequence ID" value="CAF1660585.1"/>
    <property type="molecule type" value="Genomic_DNA"/>
</dbReference>
<name>A0A816FER4_ADIRI</name>
<evidence type="ECO:0000313" key="1">
    <source>
        <dbReference type="EMBL" id="CAF1660585.1"/>
    </source>
</evidence>
<feature type="non-terminal residue" evidence="1">
    <location>
        <position position="1"/>
    </location>
</feature>
<dbReference type="AlphaFoldDB" id="A0A816FER4"/>
<gene>
    <name evidence="1" type="ORF">XAT740_LOCUS56782</name>
</gene>
<dbReference type="Proteomes" id="UP000663828">
    <property type="component" value="Unassembled WGS sequence"/>
</dbReference>
<proteinExistence type="predicted"/>
<keyword evidence="2" id="KW-1185">Reference proteome</keyword>
<protein>
    <submittedName>
        <fullName evidence="1">Uncharacterized protein</fullName>
    </submittedName>
</protein>
<sequence>MKISPKKNPQLVTSFQILPTFTPHGDFVWDASGHGDGSGPPVWNYDAIIEF</sequence>
<comment type="caution">
    <text evidence="1">The sequence shown here is derived from an EMBL/GenBank/DDBJ whole genome shotgun (WGS) entry which is preliminary data.</text>
</comment>
<reference evidence="1" key="1">
    <citation type="submission" date="2021-02" db="EMBL/GenBank/DDBJ databases">
        <authorList>
            <person name="Nowell W R."/>
        </authorList>
    </citation>
    <scope>NUCLEOTIDE SEQUENCE</scope>
</reference>
<accession>A0A816FER4</accession>